<evidence type="ECO:0000256" key="5">
    <source>
        <dbReference type="ARBA" id="ARBA00022737"/>
    </source>
</evidence>
<evidence type="ECO:0000256" key="12">
    <source>
        <dbReference type="PROSITE-ProRule" id="PRU00803"/>
    </source>
</evidence>
<dbReference type="Proteomes" id="UP001652628">
    <property type="component" value="Chromosome 2R"/>
</dbReference>
<evidence type="ECO:0000313" key="16">
    <source>
        <dbReference type="Proteomes" id="UP001652628"/>
    </source>
</evidence>
<keyword evidence="9 13" id="KW-0472">Membrane</keyword>
<feature type="transmembrane region" description="Helical" evidence="13">
    <location>
        <begin position="1004"/>
        <end position="1023"/>
    </location>
</feature>
<dbReference type="GO" id="GO:0033627">
    <property type="term" value="P:cell adhesion mediated by integrin"/>
    <property type="evidence" value="ECO:0007669"/>
    <property type="project" value="TreeGrafter"/>
</dbReference>
<dbReference type="InterPro" id="IPR028994">
    <property type="entry name" value="Integrin_alpha_N"/>
</dbReference>
<proteinExistence type="inferred from homology"/>
<dbReference type="Gene3D" id="1.20.5.930">
    <property type="entry name" value="Bicelle-embedded integrin alpha(iib) transmembrane segment"/>
    <property type="match status" value="1"/>
</dbReference>
<feature type="repeat" description="FG-GAP" evidence="12">
    <location>
        <begin position="388"/>
        <end position="443"/>
    </location>
</feature>
<dbReference type="PANTHER" id="PTHR23220">
    <property type="entry name" value="INTEGRIN ALPHA"/>
    <property type="match status" value="1"/>
</dbReference>
<keyword evidence="5" id="KW-0677">Repeat</keyword>
<evidence type="ECO:0000256" key="10">
    <source>
        <dbReference type="ARBA" id="ARBA00023170"/>
    </source>
</evidence>
<dbReference type="PANTHER" id="PTHR23220:SF83">
    <property type="entry name" value="INTEGRIN ALPHA-PS3-RELATED"/>
    <property type="match status" value="1"/>
</dbReference>
<evidence type="ECO:0000256" key="6">
    <source>
        <dbReference type="ARBA" id="ARBA00022889"/>
    </source>
</evidence>
<dbReference type="PRINTS" id="PR01185">
    <property type="entry name" value="INTEGRINA"/>
</dbReference>
<dbReference type="PROSITE" id="PS00242">
    <property type="entry name" value="INTEGRIN_ALPHA"/>
    <property type="match status" value="1"/>
</dbReference>
<evidence type="ECO:0000256" key="14">
    <source>
        <dbReference type="SAM" id="MobiDB-lite"/>
    </source>
</evidence>
<dbReference type="InterPro" id="IPR048285">
    <property type="entry name" value="Integrin_alpha_Ig-like_2"/>
</dbReference>
<dbReference type="GO" id="GO:0008305">
    <property type="term" value="C:integrin complex"/>
    <property type="evidence" value="ECO:0007669"/>
    <property type="project" value="InterPro"/>
</dbReference>
<evidence type="ECO:0000256" key="8">
    <source>
        <dbReference type="ARBA" id="ARBA00023037"/>
    </source>
</evidence>
<feature type="repeat" description="FG-GAP" evidence="12">
    <location>
        <begin position="448"/>
        <end position="512"/>
    </location>
</feature>
<sequence length="1074" mass="120815">MCRLWLLVFLGLRNQIEAFNISPHPIQTFLYPNSSKIEHGRSSYFGYSLVIREKSIIVAAPRANSSWSDQSKVIEPGAIFRCLFKDGSCTSYDVDNKGNHYEKASTDVLRAKGKDFQWMGGSMDGGILDTDRFLVCAPRFHSATEVTRDGWKYDSDTKTAANISMIGICYWLKDTTEEEPDVTDICPFALINKQTETTGEDTKPFYQMGQLGLSAHVSKASTLVMGAPGIDMFRGSVYLNPENQEPGGNRLVRDTSRAHHRYRRHVPQRKNWNQEEDSYFGYAVSSGYFDSSNPKKMLYVATAPHANNKSGEAYIFEYQDDGRSIQNLANFRGEQFGEYFGYSVLVEDLNGDGKPDLIISAPQHALEDSYDNGAIYVFTNNGSLTFDHTIIHSPVGSKGRFGTTLSQIGDINQDGYNDVAVGAPFAGNGSVLIYLGSQEGLRDQPSQRLDAPSQQAPLYGAHMFGHGLSRGSDVDGNGFNDFVVGAPNAEASYLYKAYPVVKIFARIEPTSHRIQPEQERLNITACFRLTTTSKINKVQKQGLNISIDLDTDKEFMDKRAVYEGDRVIRFTGIATLEETCRNFEIQMVRKAKFENITMKMNYAIGKKIPDLEEFCEECAVVDPAEPKFSTGNITFNTGCPTFDCVADLKLRSINVRSKFILGTSDTLRLRYNITNEGENAYQPQFNVTSIPRLDFAQIPGNCRKYKDVLMCDLNQGFRIPKFNSTYVDVVFDVTQLGGQSLSIYANVFSALNESNPEDNNLTTVITLKEHTEIDAIGFQTNDQIVLKKHPYISELINHYEFKSHGPSTIEKLNLSLYIPIAYKTSDSDIFPIMDISSLKIQSSYNDSKQLTIELYDPNNLLLKNFTQEHRQTTLSTPRMRREVKGLKVKSEQNASISQVQTNELLLEENLPKDNTIVLNCQETNRTICVRVELGLDFKPDKPVNLNISFNVDLNEAEDFWEYFVIKTDLRLLKKGDPSCSSFRINKKIKSNVICKHAEVSIWKIIWSIIGGVVVLSAITYALYKNGFFNRTIKYEITRLIRDSFEEGMAETRESSDADADADSRAESEDTSGGE</sequence>
<evidence type="ECO:0000256" key="3">
    <source>
        <dbReference type="ARBA" id="ARBA00022692"/>
    </source>
</evidence>
<dbReference type="GO" id="GO:0048468">
    <property type="term" value="P:cell development"/>
    <property type="evidence" value="ECO:0007669"/>
    <property type="project" value="UniProtKB-ARBA"/>
</dbReference>
<keyword evidence="4 13" id="KW-0732">Signal</keyword>
<accession>A0AB40DAN8</accession>
<dbReference type="InterPro" id="IPR013517">
    <property type="entry name" value="FG-GAP"/>
</dbReference>
<evidence type="ECO:0000256" key="11">
    <source>
        <dbReference type="ARBA" id="ARBA00023180"/>
    </source>
</evidence>
<evidence type="ECO:0000259" key="15">
    <source>
        <dbReference type="Pfam" id="PF20805"/>
    </source>
</evidence>
<reference evidence="17" key="1">
    <citation type="submission" date="2025-08" db="UniProtKB">
        <authorList>
            <consortium name="RefSeq"/>
        </authorList>
    </citation>
    <scope>IDENTIFICATION</scope>
</reference>
<dbReference type="SUPFAM" id="SSF69318">
    <property type="entry name" value="Integrin alpha N-terminal domain"/>
    <property type="match status" value="1"/>
</dbReference>
<feature type="region of interest" description="Disordered" evidence="14">
    <location>
        <begin position="1047"/>
        <end position="1074"/>
    </location>
</feature>
<dbReference type="InterPro" id="IPR018184">
    <property type="entry name" value="Integrin_alpha_C_CS"/>
</dbReference>
<evidence type="ECO:0000256" key="4">
    <source>
        <dbReference type="ARBA" id="ARBA00022729"/>
    </source>
</evidence>
<dbReference type="GO" id="GO:0007229">
    <property type="term" value="P:integrin-mediated signaling pathway"/>
    <property type="evidence" value="ECO:0007669"/>
    <property type="project" value="UniProtKB-KW"/>
</dbReference>
<dbReference type="RefSeq" id="XP_065719999.2">
    <property type="nucleotide sequence ID" value="XM_065863927.2"/>
</dbReference>
<evidence type="ECO:0000313" key="17">
    <source>
        <dbReference type="RefSeq" id="XP_065719999.2"/>
    </source>
</evidence>
<feature type="repeat" description="FG-GAP" evidence="12">
    <location>
        <begin position="105"/>
        <end position="162"/>
    </location>
</feature>
<feature type="signal peptide" evidence="13">
    <location>
        <begin position="1"/>
        <end position="18"/>
    </location>
</feature>
<keyword evidence="10 13" id="KW-0675">Receptor</keyword>
<keyword evidence="6 13" id="KW-0130">Cell adhesion</keyword>
<dbReference type="AlphaFoldDB" id="A0AB40DAN8"/>
<dbReference type="GO" id="GO:0007160">
    <property type="term" value="P:cell-matrix adhesion"/>
    <property type="evidence" value="ECO:0007669"/>
    <property type="project" value="TreeGrafter"/>
</dbReference>
<comment type="similarity">
    <text evidence="2 13">Belongs to the integrin alpha chain family.</text>
</comment>
<dbReference type="Gene3D" id="2.60.40.1530">
    <property type="entry name" value="ntegrin, alpha v. Chain A, domain 4"/>
    <property type="match status" value="1"/>
</dbReference>
<dbReference type="GO" id="GO:0007157">
    <property type="term" value="P:heterophilic cell-cell adhesion via plasma membrane cell adhesion molecules"/>
    <property type="evidence" value="ECO:0007669"/>
    <property type="project" value="UniProtKB-ARBA"/>
</dbReference>
<gene>
    <name evidence="17" type="primary">LOC108017684</name>
</gene>
<dbReference type="Gene3D" id="2.60.40.1460">
    <property type="entry name" value="Integrin domains. Chain A, domain 2"/>
    <property type="match status" value="1"/>
</dbReference>
<dbReference type="InterPro" id="IPR032695">
    <property type="entry name" value="Integrin_dom_sf"/>
</dbReference>
<dbReference type="Pfam" id="PF01839">
    <property type="entry name" value="FG-GAP"/>
    <property type="match status" value="2"/>
</dbReference>
<keyword evidence="16" id="KW-1185">Reference proteome</keyword>
<dbReference type="Pfam" id="PF20805">
    <property type="entry name" value="Integrin_A_Ig_2"/>
    <property type="match status" value="1"/>
</dbReference>
<dbReference type="InterPro" id="IPR013519">
    <property type="entry name" value="Int_alpha_beta-p"/>
</dbReference>
<dbReference type="Gene3D" id="2.60.40.1510">
    <property type="entry name" value="ntegrin, alpha v. Chain A, domain 3"/>
    <property type="match status" value="1"/>
</dbReference>
<dbReference type="GeneID" id="108017684"/>
<organism evidence="16 17">
    <name type="scientific">Drosophila suzukii</name>
    <name type="common">Spotted-wing drosophila fruit fly</name>
    <dbReference type="NCBI Taxonomy" id="28584"/>
    <lineage>
        <taxon>Eukaryota</taxon>
        <taxon>Metazoa</taxon>
        <taxon>Ecdysozoa</taxon>
        <taxon>Arthropoda</taxon>
        <taxon>Hexapoda</taxon>
        <taxon>Insecta</taxon>
        <taxon>Pterygota</taxon>
        <taxon>Neoptera</taxon>
        <taxon>Endopterygota</taxon>
        <taxon>Diptera</taxon>
        <taxon>Brachycera</taxon>
        <taxon>Muscomorpha</taxon>
        <taxon>Ephydroidea</taxon>
        <taxon>Drosophilidae</taxon>
        <taxon>Drosophila</taxon>
        <taxon>Sophophora</taxon>
    </lineage>
</organism>
<keyword evidence="7 13" id="KW-1133">Transmembrane helix</keyword>
<feature type="repeat" description="FG-GAP" evidence="12">
    <location>
        <begin position="326"/>
        <end position="387"/>
    </location>
</feature>
<dbReference type="InterPro" id="IPR000413">
    <property type="entry name" value="Integrin_alpha"/>
</dbReference>
<keyword evidence="8 13" id="KW-0401">Integrin</keyword>
<dbReference type="SMART" id="SM00191">
    <property type="entry name" value="Int_alpha"/>
    <property type="match status" value="5"/>
</dbReference>
<evidence type="ECO:0000256" key="7">
    <source>
        <dbReference type="ARBA" id="ARBA00022989"/>
    </source>
</evidence>
<name>A0AB40DAN8_DROSZ</name>
<dbReference type="PROSITE" id="PS51470">
    <property type="entry name" value="FG_GAP"/>
    <property type="match status" value="4"/>
</dbReference>
<evidence type="ECO:0000256" key="13">
    <source>
        <dbReference type="RuleBase" id="RU003762"/>
    </source>
</evidence>
<dbReference type="SUPFAM" id="SSF69179">
    <property type="entry name" value="Integrin domains"/>
    <property type="match status" value="2"/>
</dbReference>
<keyword evidence="11" id="KW-0325">Glycoprotein</keyword>
<keyword evidence="3 13" id="KW-0812">Transmembrane</keyword>
<dbReference type="GO" id="GO:0005178">
    <property type="term" value="F:integrin binding"/>
    <property type="evidence" value="ECO:0007669"/>
    <property type="project" value="TreeGrafter"/>
</dbReference>
<evidence type="ECO:0000256" key="9">
    <source>
        <dbReference type="ARBA" id="ARBA00023136"/>
    </source>
</evidence>
<feature type="domain" description="Integrin alpha second immunoglobulin-like" evidence="15">
    <location>
        <begin position="644"/>
        <end position="762"/>
    </location>
</feature>
<dbReference type="GO" id="GO:0009897">
    <property type="term" value="C:external side of plasma membrane"/>
    <property type="evidence" value="ECO:0007669"/>
    <property type="project" value="TreeGrafter"/>
</dbReference>
<dbReference type="Gene3D" id="2.130.10.130">
    <property type="entry name" value="Integrin alpha, N-terminal"/>
    <property type="match status" value="1"/>
</dbReference>
<feature type="compositionally biased region" description="Basic and acidic residues" evidence="14">
    <location>
        <begin position="1047"/>
        <end position="1067"/>
    </location>
</feature>
<evidence type="ECO:0000256" key="1">
    <source>
        <dbReference type="ARBA" id="ARBA00004479"/>
    </source>
</evidence>
<comment type="subcellular location">
    <subcellularLocation>
        <location evidence="1 13">Membrane</location>
        <topology evidence="1 13">Single-pass type I membrane protein</topology>
    </subcellularLocation>
</comment>
<protein>
    <submittedName>
        <fullName evidence="17">Integrin alpha-PS4-like</fullName>
    </submittedName>
</protein>
<evidence type="ECO:0000256" key="2">
    <source>
        <dbReference type="ARBA" id="ARBA00008054"/>
    </source>
</evidence>
<feature type="chain" id="PRO_5045000861" evidence="13">
    <location>
        <begin position="19"/>
        <end position="1074"/>
    </location>
</feature>